<accession>A0A8T1X950</accession>
<organism evidence="3 4">
    <name type="scientific">Phytophthora boehmeriae</name>
    <dbReference type="NCBI Taxonomy" id="109152"/>
    <lineage>
        <taxon>Eukaryota</taxon>
        <taxon>Sar</taxon>
        <taxon>Stramenopiles</taxon>
        <taxon>Oomycota</taxon>
        <taxon>Peronosporomycetes</taxon>
        <taxon>Peronosporales</taxon>
        <taxon>Peronosporaceae</taxon>
        <taxon>Phytophthora</taxon>
    </lineage>
</organism>
<evidence type="ECO:0008006" key="5">
    <source>
        <dbReference type="Google" id="ProtNLM"/>
    </source>
</evidence>
<keyword evidence="2" id="KW-0812">Transmembrane</keyword>
<feature type="region of interest" description="Disordered" evidence="1">
    <location>
        <begin position="1"/>
        <end position="56"/>
    </location>
</feature>
<reference evidence="3" key="1">
    <citation type="submission" date="2021-02" db="EMBL/GenBank/DDBJ databases">
        <authorList>
            <person name="Palmer J.M."/>
        </authorList>
    </citation>
    <scope>NUCLEOTIDE SEQUENCE</scope>
    <source>
        <strain evidence="3">SCRP23</strain>
    </source>
</reference>
<dbReference type="AlphaFoldDB" id="A0A8T1X950"/>
<protein>
    <recommendedName>
        <fullName evidence="5">PX domain-containing protein</fullName>
    </recommendedName>
</protein>
<evidence type="ECO:0000313" key="4">
    <source>
        <dbReference type="Proteomes" id="UP000693981"/>
    </source>
</evidence>
<dbReference type="EMBL" id="JAGDFL010000034">
    <property type="protein sequence ID" value="KAG7400269.1"/>
    <property type="molecule type" value="Genomic_DNA"/>
</dbReference>
<gene>
    <name evidence="3" type="ORF">PHYBOEH_006406</name>
</gene>
<feature type="compositionally biased region" description="Polar residues" evidence="1">
    <location>
        <begin position="38"/>
        <end position="56"/>
    </location>
</feature>
<dbReference type="OrthoDB" id="166301at2759"/>
<evidence type="ECO:0000313" key="3">
    <source>
        <dbReference type="EMBL" id="KAG7400269.1"/>
    </source>
</evidence>
<sequence length="433" mass="47570">MTTAAPRHHQHGPCTSTAAPFLAESVARHKQSDANPKKTGQCSGQTSTEQWPPQQRSVKLVPELLPNEHHTPERTARSGSCSDHLSPLCAHVQAQLRALDVQVLRSIAKTIKAMPSAMMKTQAAATKDVDSSDLRKPTFVLQMPGVRLALLTNAYDSLVHLDVTLSSAASLLIATYIACMLTWHIFAFCVTALVNTVAFLVLSSATFVGCMMLSTGGDSVTPSRIEKSLSMVVQLPPLCIDGSTLKSKSTHSSKTDDATAIKRKELQVPTARRRVLAHLNRNRLLVNVVPGDNRRRCDMSLGDANIRVGKAFLQAVPGKRKPRDIYVVRVDCGAQSATREKHMNPVVMWDLTATFDEFKKLEHGLKKEMKANKETRGVKVPHLSSGAVLFVQPELTEHVLNARRVRVQTFIDAVRSDPVLSRSASMRKFCQAY</sequence>
<feature type="compositionally biased region" description="Basic residues" evidence="1">
    <location>
        <begin position="1"/>
        <end position="11"/>
    </location>
</feature>
<evidence type="ECO:0000256" key="1">
    <source>
        <dbReference type="SAM" id="MobiDB-lite"/>
    </source>
</evidence>
<evidence type="ECO:0000256" key="2">
    <source>
        <dbReference type="SAM" id="Phobius"/>
    </source>
</evidence>
<feature type="transmembrane region" description="Helical" evidence="2">
    <location>
        <begin position="192"/>
        <end position="214"/>
    </location>
</feature>
<dbReference type="Proteomes" id="UP000693981">
    <property type="component" value="Unassembled WGS sequence"/>
</dbReference>
<feature type="compositionally biased region" description="Basic and acidic residues" evidence="1">
    <location>
        <begin position="26"/>
        <end position="36"/>
    </location>
</feature>
<proteinExistence type="predicted"/>
<comment type="caution">
    <text evidence="3">The sequence shown here is derived from an EMBL/GenBank/DDBJ whole genome shotgun (WGS) entry which is preliminary data.</text>
</comment>
<name>A0A8T1X950_9STRA</name>
<keyword evidence="2" id="KW-1133">Transmembrane helix</keyword>
<keyword evidence="2" id="KW-0472">Membrane</keyword>
<keyword evidence="4" id="KW-1185">Reference proteome</keyword>